<dbReference type="SUPFAM" id="SSF160443">
    <property type="entry name" value="SMR domain-like"/>
    <property type="match status" value="1"/>
</dbReference>
<dbReference type="Proteomes" id="UP000649617">
    <property type="component" value="Unassembled WGS sequence"/>
</dbReference>
<proteinExistence type="predicted"/>
<keyword evidence="2" id="KW-1185">Reference proteome</keyword>
<dbReference type="OrthoDB" id="185373at2759"/>
<comment type="caution">
    <text evidence="1">The sequence shown here is derived from an EMBL/GenBank/DDBJ whole genome shotgun (WGS) entry which is preliminary data.</text>
</comment>
<gene>
    <name evidence="1" type="ORF">SPIL2461_LOCUS3872</name>
</gene>
<feature type="non-terminal residue" evidence="1">
    <location>
        <position position="1"/>
    </location>
</feature>
<feature type="non-terminal residue" evidence="1">
    <location>
        <position position="97"/>
    </location>
</feature>
<name>A0A812L1R9_SYMPI</name>
<evidence type="ECO:0000313" key="2">
    <source>
        <dbReference type="Proteomes" id="UP000649617"/>
    </source>
</evidence>
<dbReference type="InterPro" id="IPR036063">
    <property type="entry name" value="Smr_dom_sf"/>
</dbReference>
<dbReference type="AlphaFoldDB" id="A0A812L1R9"/>
<evidence type="ECO:0000313" key="1">
    <source>
        <dbReference type="EMBL" id="CAE7236742.1"/>
    </source>
</evidence>
<reference evidence="1" key="1">
    <citation type="submission" date="2021-02" db="EMBL/GenBank/DDBJ databases">
        <authorList>
            <person name="Dougan E. K."/>
            <person name="Rhodes N."/>
            <person name="Thang M."/>
            <person name="Chan C."/>
        </authorList>
    </citation>
    <scope>NUCLEOTIDE SEQUENCE</scope>
</reference>
<accession>A0A812L1R9</accession>
<protein>
    <recommendedName>
        <fullName evidence="3">Smr domain-containing protein</fullName>
    </recommendedName>
</protein>
<dbReference type="Gene3D" id="3.30.1370.110">
    <property type="match status" value="1"/>
</dbReference>
<evidence type="ECO:0008006" key="3">
    <source>
        <dbReference type="Google" id="ProtNLM"/>
    </source>
</evidence>
<dbReference type="EMBL" id="CAJNIZ010004866">
    <property type="protein sequence ID" value="CAE7236742.1"/>
    <property type="molecule type" value="Genomic_DNA"/>
</dbReference>
<sequence length="97" mass="10924">YSGLLRKGKTMLDLHDLSSGAAWLATRWWLSEILPLVQRDSGGTKAPPYIIVTGIGRSRPSWQTSNIQSFVMEMLRNEGIPVWVQEANRGRLQLDLS</sequence>
<organism evidence="1 2">
    <name type="scientific">Symbiodinium pilosum</name>
    <name type="common">Dinoflagellate</name>
    <dbReference type="NCBI Taxonomy" id="2952"/>
    <lineage>
        <taxon>Eukaryota</taxon>
        <taxon>Sar</taxon>
        <taxon>Alveolata</taxon>
        <taxon>Dinophyceae</taxon>
        <taxon>Suessiales</taxon>
        <taxon>Symbiodiniaceae</taxon>
        <taxon>Symbiodinium</taxon>
    </lineage>
</organism>